<dbReference type="InterPro" id="IPR027304">
    <property type="entry name" value="Trigger_fact/SurA_dom_sf"/>
</dbReference>
<evidence type="ECO:0000256" key="2">
    <source>
        <dbReference type="PROSITE-ProRule" id="PRU00278"/>
    </source>
</evidence>
<evidence type="ECO:0000256" key="1">
    <source>
        <dbReference type="ARBA" id="ARBA00022729"/>
    </source>
</evidence>
<dbReference type="EMBL" id="PFFY01000122">
    <property type="protein sequence ID" value="PIW33815.1"/>
    <property type="molecule type" value="Genomic_DNA"/>
</dbReference>
<dbReference type="Proteomes" id="UP000230025">
    <property type="component" value="Unassembled WGS sequence"/>
</dbReference>
<dbReference type="GO" id="GO:0003755">
    <property type="term" value="F:peptidyl-prolyl cis-trans isomerase activity"/>
    <property type="evidence" value="ECO:0007669"/>
    <property type="project" value="UniProtKB-KW"/>
</dbReference>
<dbReference type="InterPro" id="IPR000297">
    <property type="entry name" value="PPIase_PpiC"/>
</dbReference>
<dbReference type="InterPro" id="IPR050280">
    <property type="entry name" value="OMP_Chaperone_SurA"/>
</dbReference>
<dbReference type="AlphaFoldDB" id="A0A2M7GZB6"/>
<evidence type="ECO:0000259" key="3">
    <source>
        <dbReference type="PROSITE" id="PS50198"/>
    </source>
</evidence>
<dbReference type="SUPFAM" id="SSF109998">
    <property type="entry name" value="Triger factor/SurA peptide-binding domain-like"/>
    <property type="match status" value="1"/>
</dbReference>
<dbReference type="InterPro" id="IPR046357">
    <property type="entry name" value="PPIase_dom_sf"/>
</dbReference>
<keyword evidence="1" id="KW-0732">Signal</keyword>
<proteinExistence type="predicted"/>
<evidence type="ECO:0000313" key="5">
    <source>
        <dbReference type="Proteomes" id="UP000230025"/>
    </source>
</evidence>
<sequence>MTRNFTLYSLLFTLYSLFFLSPSFSGVFKIAAVVNNETITENEVKELMNPDKDFSSALNYLIEETLLLQEAKKRQIEIDKKTVDEEFKRIKEKFSSPEDFYRRLANEGLTAHQLKEKLEKQARIQKLINQAVGGAIFVNPREIEERQQQENFPKKNFYRLSEISRKEKREVEEISRRIKNGELKFSELATDLGYFQKEELSPPFQSALATLKIGELSKPIKSEEGYALVCITEEKEKAGSQEEIRQVIKEEFFAGKFKERYQEFIAGLKKNAYIEIKQNFGRR</sequence>
<keyword evidence="2" id="KW-0413">Isomerase</keyword>
<dbReference type="Gene3D" id="1.10.4030.10">
    <property type="entry name" value="Porin chaperone SurA, peptide-binding domain"/>
    <property type="match status" value="1"/>
</dbReference>
<dbReference type="PROSITE" id="PS50198">
    <property type="entry name" value="PPIC_PPIASE_2"/>
    <property type="match status" value="1"/>
</dbReference>
<organism evidence="4 5">
    <name type="scientific">bacterium (Candidatus Ratteibacteria) CG15_BIG_FIL_POST_REV_8_21_14_020_41_12</name>
    <dbReference type="NCBI Taxonomy" id="2014291"/>
    <lineage>
        <taxon>Bacteria</taxon>
        <taxon>Candidatus Ratteibacteria</taxon>
    </lineage>
</organism>
<dbReference type="PANTHER" id="PTHR47637:SF1">
    <property type="entry name" value="CHAPERONE SURA"/>
    <property type="match status" value="1"/>
</dbReference>
<reference evidence="5" key="1">
    <citation type="submission" date="2017-09" db="EMBL/GenBank/DDBJ databases">
        <title>Depth-based differentiation of microbial function through sediment-hosted aquifers and enrichment of novel symbionts in the deep terrestrial subsurface.</title>
        <authorList>
            <person name="Probst A.J."/>
            <person name="Ladd B."/>
            <person name="Jarett J.K."/>
            <person name="Geller-Mcgrath D.E."/>
            <person name="Sieber C.M.K."/>
            <person name="Emerson J.B."/>
            <person name="Anantharaman K."/>
            <person name="Thomas B.C."/>
            <person name="Malmstrom R."/>
            <person name="Stieglmeier M."/>
            <person name="Klingl A."/>
            <person name="Woyke T."/>
            <person name="Ryan C.M."/>
            <person name="Banfield J.F."/>
        </authorList>
    </citation>
    <scope>NUCLEOTIDE SEQUENCE [LARGE SCALE GENOMIC DNA]</scope>
</reference>
<dbReference type="Pfam" id="PF00639">
    <property type="entry name" value="Rotamase"/>
    <property type="match status" value="1"/>
</dbReference>
<evidence type="ECO:0000313" key="4">
    <source>
        <dbReference type="EMBL" id="PIW33815.1"/>
    </source>
</evidence>
<protein>
    <recommendedName>
        <fullName evidence="3">PpiC domain-containing protein</fullName>
    </recommendedName>
</protein>
<comment type="caution">
    <text evidence="4">The sequence shown here is derived from an EMBL/GenBank/DDBJ whole genome shotgun (WGS) entry which is preliminary data.</text>
</comment>
<name>A0A2M7GZB6_9BACT</name>
<gene>
    <name evidence="4" type="ORF">COW28_02575</name>
</gene>
<accession>A0A2M7GZB6</accession>
<dbReference type="Pfam" id="PF13624">
    <property type="entry name" value="SurA_N_3"/>
    <property type="match status" value="1"/>
</dbReference>
<feature type="domain" description="PpiC" evidence="3">
    <location>
        <begin position="136"/>
        <end position="233"/>
    </location>
</feature>
<keyword evidence="2" id="KW-0697">Rotamase</keyword>
<dbReference type="Gene3D" id="3.10.50.40">
    <property type="match status" value="1"/>
</dbReference>
<dbReference type="SUPFAM" id="SSF54534">
    <property type="entry name" value="FKBP-like"/>
    <property type="match status" value="1"/>
</dbReference>
<dbReference type="PANTHER" id="PTHR47637">
    <property type="entry name" value="CHAPERONE SURA"/>
    <property type="match status" value="1"/>
</dbReference>